<dbReference type="InterPro" id="IPR000217">
    <property type="entry name" value="Tubulin"/>
</dbReference>
<evidence type="ECO:0000259" key="5">
    <source>
        <dbReference type="SMART" id="SM00864"/>
    </source>
</evidence>
<reference evidence="6" key="1">
    <citation type="submission" date="2021-01" db="EMBL/GenBank/DDBJ databases">
        <authorList>
            <consortium name="Genoscope - CEA"/>
            <person name="William W."/>
        </authorList>
    </citation>
    <scope>NUCLEOTIDE SEQUENCE</scope>
</reference>
<dbReference type="InterPro" id="IPR017975">
    <property type="entry name" value="Tubulin_CS"/>
</dbReference>
<dbReference type="OrthoDB" id="10309639at2759"/>
<dbReference type="PANTHER" id="PTHR11588">
    <property type="entry name" value="TUBULIN"/>
    <property type="match status" value="1"/>
</dbReference>
<organism evidence="6 7">
    <name type="scientific">Paramecium sonneborni</name>
    <dbReference type="NCBI Taxonomy" id="65129"/>
    <lineage>
        <taxon>Eukaryota</taxon>
        <taxon>Sar</taxon>
        <taxon>Alveolata</taxon>
        <taxon>Ciliophora</taxon>
        <taxon>Intramacronucleata</taxon>
        <taxon>Oligohymenophorea</taxon>
        <taxon>Peniculida</taxon>
        <taxon>Parameciidae</taxon>
        <taxon>Paramecium</taxon>
    </lineage>
</organism>
<accession>A0A8S1QZD0</accession>
<name>A0A8S1QZD0_9CILI</name>
<dbReference type="PROSITE" id="PS00227">
    <property type="entry name" value="TUBULIN"/>
    <property type="match status" value="1"/>
</dbReference>
<keyword evidence="2" id="KW-0493">Microtubule</keyword>
<dbReference type="FunFam" id="3.40.50.1440:FF:000044">
    <property type="entry name" value="Tubulin alpha chain"/>
    <property type="match status" value="1"/>
</dbReference>
<keyword evidence="3" id="KW-0547">Nucleotide-binding</keyword>
<dbReference type="SMART" id="SM00864">
    <property type="entry name" value="Tubulin"/>
    <property type="match status" value="1"/>
</dbReference>
<dbReference type="CDD" id="cd06059">
    <property type="entry name" value="Tubulin"/>
    <property type="match status" value="1"/>
</dbReference>
<evidence type="ECO:0000256" key="1">
    <source>
        <dbReference type="ARBA" id="ARBA00009636"/>
    </source>
</evidence>
<feature type="domain" description="Tubulin/FtsZ GTPase" evidence="5">
    <location>
        <begin position="33"/>
        <end position="230"/>
    </location>
</feature>
<evidence type="ECO:0000313" key="7">
    <source>
        <dbReference type="Proteomes" id="UP000692954"/>
    </source>
</evidence>
<gene>
    <name evidence="6" type="ORF">PSON_ATCC_30995.1.T1270009</name>
</gene>
<evidence type="ECO:0000313" key="6">
    <source>
        <dbReference type="EMBL" id="CAD8120553.1"/>
    </source>
</evidence>
<sequence>MSSSIHLHIGGAGVMIGDMLWKLYQKEQKDTKNQKYIYSQQDDDVYYPRVIFTDLDDRMINEVKKNKQIFFQNSSFITGKEDASNNYFRGQTLGRVLIHQCLESIRKEVENIDYLDQFLIVSSISGGTGSGFTSLVLERLSEEYGKKIQKNAFVLYPSSQISNNLIDSYNAVFSTHMMSEYCNSVITFDNQSIYNVIDNQIGLDYVDYTQLNNVIAQVISTYTGVKRHTNICNNMIFSNMCPYPTLHFIIPSYGLLRSVNNDIKRENQNELLKILIKKESKLFQCSINSAYLSTTLIYRSKRNIDNIFFRQNENQILNIQHQFNNNSNLLYCESSNYQILSELAELKSTGVFLSNDAAISKELENLGNKFDQLYAKRAFVHWFVGEGLESGELTSAREDLAALIKDYQDFTNPISQAYFDEQYF</sequence>
<evidence type="ECO:0000256" key="4">
    <source>
        <dbReference type="ARBA" id="ARBA00023134"/>
    </source>
</evidence>
<comment type="caution">
    <text evidence="6">The sequence shown here is derived from an EMBL/GenBank/DDBJ whole genome shotgun (WGS) entry which is preliminary data.</text>
</comment>
<keyword evidence="7" id="KW-1185">Reference proteome</keyword>
<proteinExistence type="inferred from homology"/>
<dbReference type="GO" id="GO:0005525">
    <property type="term" value="F:GTP binding"/>
    <property type="evidence" value="ECO:0007669"/>
    <property type="project" value="UniProtKB-KW"/>
</dbReference>
<dbReference type="Pfam" id="PF00091">
    <property type="entry name" value="Tubulin"/>
    <property type="match status" value="1"/>
</dbReference>
<evidence type="ECO:0000256" key="2">
    <source>
        <dbReference type="ARBA" id="ARBA00022701"/>
    </source>
</evidence>
<evidence type="ECO:0000256" key="3">
    <source>
        <dbReference type="ARBA" id="ARBA00022741"/>
    </source>
</evidence>
<dbReference type="EMBL" id="CAJJDN010000127">
    <property type="protein sequence ID" value="CAD8120553.1"/>
    <property type="molecule type" value="Genomic_DNA"/>
</dbReference>
<dbReference type="Proteomes" id="UP000692954">
    <property type="component" value="Unassembled WGS sequence"/>
</dbReference>
<dbReference type="InterPro" id="IPR003008">
    <property type="entry name" value="Tubulin_FtsZ_GTPase"/>
</dbReference>
<dbReference type="GO" id="GO:0005874">
    <property type="term" value="C:microtubule"/>
    <property type="evidence" value="ECO:0007669"/>
    <property type="project" value="UniProtKB-KW"/>
</dbReference>
<dbReference type="GO" id="GO:0007017">
    <property type="term" value="P:microtubule-based process"/>
    <property type="evidence" value="ECO:0007669"/>
    <property type="project" value="InterPro"/>
</dbReference>
<protein>
    <recommendedName>
        <fullName evidence="5">Tubulin/FtsZ GTPase domain-containing protein</fullName>
    </recommendedName>
</protein>
<keyword evidence="4" id="KW-0342">GTP-binding</keyword>
<dbReference type="AlphaFoldDB" id="A0A8S1QZD0"/>
<comment type="similarity">
    <text evidence="1">Belongs to the tubulin family.</text>
</comment>